<dbReference type="InterPro" id="IPR013083">
    <property type="entry name" value="Znf_RING/FYVE/PHD"/>
</dbReference>
<evidence type="ECO:0000256" key="3">
    <source>
        <dbReference type="PROSITE-ProRule" id="PRU00175"/>
    </source>
</evidence>
<feature type="coiled-coil region" evidence="4">
    <location>
        <begin position="202"/>
        <end position="229"/>
    </location>
</feature>
<feature type="compositionally biased region" description="Polar residues" evidence="5">
    <location>
        <begin position="241"/>
        <end position="261"/>
    </location>
</feature>
<evidence type="ECO:0000256" key="5">
    <source>
        <dbReference type="SAM" id="MobiDB-lite"/>
    </source>
</evidence>
<dbReference type="GO" id="GO:0008270">
    <property type="term" value="F:zinc ion binding"/>
    <property type="evidence" value="ECO:0007669"/>
    <property type="project" value="UniProtKB-KW"/>
</dbReference>
<keyword evidence="1 3" id="KW-0479">Metal-binding</keyword>
<dbReference type="SUPFAM" id="SSF49599">
    <property type="entry name" value="TRAF domain-like"/>
    <property type="match status" value="1"/>
</dbReference>
<evidence type="ECO:0000259" key="6">
    <source>
        <dbReference type="PROSITE" id="PS50089"/>
    </source>
</evidence>
<dbReference type="PANTHER" id="PTHR10131">
    <property type="entry name" value="TNF RECEPTOR ASSOCIATED FACTOR"/>
    <property type="match status" value="1"/>
</dbReference>
<proteinExistence type="predicted"/>
<evidence type="ECO:0000256" key="2">
    <source>
        <dbReference type="ARBA" id="ARBA00022833"/>
    </source>
</evidence>
<dbReference type="PROSITE" id="PS50089">
    <property type="entry name" value="ZF_RING_2"/>
    <property type="match status" value="1"/>
</dbReference>
<dbReference type="SUPFAM" id="SSF57850">
    <property type="entry name" value="RING/U-box"/>
    <property type="match status" value="1"/>
</dbReference>
<reference evidence="7" key="1">
    <citation type="journal article" date="2020" name="Cell">
        <title>Large-Scale Comparative Analyses of Tick Genomes Elucidate Their Genetic Diversity and Vector Capacities.</title>
        <authorList>
            <consortium name="Tick Genome and Microbiome Consortium (TIGMIC)"/>
            <person name="Jia N."/>
            <person name="Wang J."/>
            <person name="Shi W."/>
            <person name="Du L."/>
            <person name="Sun Y."/>
            <person name="Zhan W."/>
            <person name="Jiang J.F."/>
            <person name="Wang Q."/>
            <person name="Zhang B."/>
            <person name="Ji P."/>
            <person name="Bell-Sakyi L."/>
            <person name="Cui X.M."/>
            <person name="Yuan T.T."/>
            <person name="Jiang B.G."/>
            <person name="Yang W.F."/>
            <person name="Lam T.T."/>
            <person name="Chang Q.C."/>
            <person name="Ding S.J."/>
            <person name="Wang X.J."/>
            <person name="Zhu J.G."/>
            <person name="Ruan X.D."/>
            <person name="Zhao L."/>
            <person name="Wei J.T."/>
            <person name="Ye R.Z."/>
            <person name="Que T.C."/>
            <person name="Du C.H."/>
            <person name="Zhou Y.H."/>
            <person name="Cheng J.X."/>
            <person name="Dai P.F."/>
            <person name="Guo W.B."/>
            <person name="Han X.H."/>
            <person name="Huang E.J."/>
            <person name="Li L.F."/>
            <person name="Wei W."/>
            <person name="Gao Y.C."/>
            <person name="Liu J.Z."/>
            <person name="Shao H.Z."/>
            <person name="Wang X."/>
            <person name="Wang C.C."/>
            <person name="Yang T.C."/>
            <person name="Huo Q.B."/>
            <person name="Li W."/>
            <person name="Chen H.Y."/>
            <person name="Chen S.E."/>
            <person name="Zhou L.G."/>
            <person name="Ni X.B."/>
            <person name="Tian J.H."/>
            <person name="Sheng Y."/>
            <person name="Liu T."/>
            <person name="Pan Y.S."/>
            <person name="Xia L.Y."/>
            <person name="Li J."/>
            <person name="Zhao F."/>
            <person name="Cao W.C."/>
        </authorList>
    </citation>
    <scope>NUCLEOTIDE SEQUENCE</scope>
    <source>
        <strain evidence="7">Rsan-2018</strain>
    </source>
</reference>
<dbReference type="AlphaFoldDB" id="A0A9D4QE45"/>
<name>A0A9D4QE45_RHISA</name>
<dbReference type="Proteomes" id="UP000821837">
    <property type="component" value="Chromosome 10"/>
</dbReference>
<gene>
    <name evidence="7" type="ORF">HPB52_006861</name>
</gene>
<dbReference type="Gene3D" id="3.30.40.10">
    <property type="entry name" value="Zinc/RING finger domain, C3HC4 (zinc finger)"/>
    <property type="match status" value="1"/>
</dbReference>
<evidence type="ECO:0000256" key="4">
    <source>
        <dbReference type="SAM" id="Coils"/>
    </source>
</evidence>
<dbReference type="PANTHER" id="PTHR10131:SF138">
    <property type="entry name" value="RE66324P"/>
    <property type="match status" value="1"/>
</dbReference>
<protein>
    <recommendedName>
        <fullName evidence="6">RING-type domain-containing protein</fullName>
    </recommendedName>
</protein>
<comment type="caution">
    <text evidence="7">The sequence shown here is derived from an EMBL/GenBank/DDBJ whole genome shotgun (WGS) entry which is preliminary data.</text>
</comment>
<dbReference type="GO" id="GO:0009898">
    <property type="term" value="C:cytoplasmic side of plasma membrane"/>
    <property type="evidence" value="ECO:0007669"/>
    <property type="project" value="TreeGrafter"/>
</dbReference>
<dbReference type="InterPro" id="IPR001841">
    <property type="entry name" value="Znf_RING"/>
</dbReference>
<feature type="region of interest" description="Disordered" evidence="5">
    <location>
        <begin position="232"/>
        <end position="261"/>
    </location>
</feature>
<keyword evidence="2" id="KW-0862">Zinc</keyword>
<organism evidence="7 8">
    <name type="scientific">Rhipicephalus sanguineus</name>
    <name type="common">Brown dog tick</name>
    <name type="synonym">Ixodes sanguineus</name>
    <dbReference type="NCBI Taxonomy" id="34632"/>
    <lineage>
        <taxon>Eukaryota</taxon>
        <taxon>Metazoa</taxon>
        <taxon>Ecdysozoa</taxon>
        <taxon>Arthropoda</taxon>
        <taxon>Chelicerata</taxon>
        <taxon>Arachnida</taxon>
        <taxon>Acari</taxon>
        <taxon>Parasitiformes</taxon>
        <taxon>Ixodida</taxon>
        <taxon>Ixodoidea</taxon>
        <taxon>Ixodidae</taxon>
        <taxon>Rhipicephalinae</taxon>
        <taxon>Rhipicephalus</taxon>
        <taxon>Rhipicephalus</taxon>
    </lineage>
</organism>
<accession>A0A9D4QE45</accession>
<reference evidence="7" key="2">
    <citation type="submission" date="2021-09" db="EMBL/GenBank/DDBJ databases">
        <authorList>
            <person name="Jia N."/>
            <person name="Wang J."/>
            <person name="Shi W."/>
            <person name="Du L."/>
            <person name="Sun Y."/>
            <person name="Zhan W."/>
            <person name="Jiang J."/>
            <person name="Wang Q."/>
            <person name="Zhang B."/>
            <person name="Ji P."/>
            <person name="Sakyi L.B."/>
            <person name="Cui X."/>
            <person name="Yuan T."/>
            <person name="Jiang B."/>
            <person name="Yang W."/>
            <person name="Lam T.T.-Y."/>
            <person name="Chang Q."/>
            <person name="Ding S."/>
            <person name="Wang X."/>
            <person name="Zhu J."/>
            <person name="Ruan X."/>
            <person name="Zhao L."/>
            <person name="Wei J."/>
            <person name="Que T."/>
            <person name="Du C."/>
            <person name="Cheng J."/>
            <person name="Dai P."/>
            <person name="Han X."/>
            <person name="Huang E."/>
            <person name="Gao Y."/>
            <person name="Liu J."/>
            <person name="Shao H."/>
            <person name="Ye R."/>
            <person name="Li L."/>
            <person name="Wei W."/>
            <person name="Wang X."/>
            <person name="Wang C."/>
            <person name="Huo Q."/>
            <person name="Li W."/>
            <person name="Guo W."/>
            <person name="Chen H."/>
            <person name="Chen S."/>
            <person name="Zhou L."/>
            <person name="Zhou L."/>
            <person name="Ni X."/>
            <person name="Tian J."/>
            <person name="Zhou Y."/>
            <person name="Sheng Y."/>
            <person name="Liu T."/>
            <person name="Pan Y."/>
            <person name="Xia L."/>
            <person name="Li J."/>
            <person name="Zhao F."/>
            <person name="Cao W."/>
        </authorList>
    </citation>
    <scope>NUCLEOTIDE SEQUENCE</scope>
    <source>
        <strain evidence="7">Rsan-2018</strain>
        <tissue evidence="7">Larvae</tissue>
    </source>
</reference>
<evidence type="ECO:0000256" key="1">
    <source>
        <dbReference type="ARBA" id="ARBA00022771"/>
    </source>
</evidence>
<dbReference type="GO" id="GO:0005164">
    <property type="term" value="F:tumor necrosis factor receptor binding"/>
    <property type="evidence" value="ECO:0007669"/>
    <property type="project" value="TreeGrafter"/>
</dbReference>
<keyword evidence="1 3" id="KW-0863">Zinc-finger</keyword>
<keyword evidence="4" id="KW-0175">Coiled coil</keyword>
<dbReference type="GO" id="GO:0043122">
    <property type="term" value="P:regulation of canonical NF-kappaB signal transduction"/>
    <property type="evidence" value="ECO:0007669"/>
    <property type="project" value="TreeGrafter"/>
</dbReference>
<keyword evidence="8" id="KW-1185">Reference proteome</keyword>
<sequence>MEDLEEVHSFRDHAVAGVNWRPMKIFDKLPRLRVCDLCRMIPKRIQLLPCRHILCEACHAASSQDSGDGLCPLDRKPFVGAECIGISFPVEKASVLKVYCWNEAHGCVFVGTTKDTLEHYENECTYHIVNCLRCGDGVRHRDLCAHYASGCSSGLSSKGANCDSLKSAAAIVRDVRASVEKMNAMLMNPDRDQLMPSIQTRMNQLALQMREHESRLDELTLEVRASAEAEGADVAAASSSKMADQSTCRSETMEEQASSMTSLELQSPEMWNTCISQFFYAKLPRDVLKAMRRTSPQEDYPQHAVLKRRSQDVKCILYLAEPMSTTRSWMEVHGSVRYLLHLRNIDTDPPTDAENIICAQVTVLHTSDAYFTVEVSMNCLVLFVRTEFRGMRGSLQCSGPFLRVKVYDGDVRNGEYLPAYLEPCPLAGPETTSALPRWRSLATGAATCDPGQSSTVARPEKTSAQPHWRSVVSAAATCDPVLCCTPARPKTTSALPRLRYLISAAATYDPGQCCTAARPETTSESAPS</sequence>
<feature type="domain" description="RING-type" evidence="6">
    <location>
        <begin position="35"/>
        <end position="75"/>
    </location>
</feature>
<evidence type="ECO:0000313" key="8">
    <source>
        <dbReference type="Proteomes" id="UP000821837"/>
    </source>
</evidence>
<dbReference type="VEuPathDB" id="VectorBase:RSAN_033834"/>
<evidence type="ECO:0000313" key="7">
    <source>
        <dbReference type="EMBL" id="KAH7975963.1"/>
    </source>
</evidence>
<dbReference type="EMBL" id="JABSTV010001246">
    <property type="protein sequence ID" value="KAH7975963.1"/>
    <property type="molecule type" value="Genomic_DNA"/>
</dbReference>